<reference evidence="1" key="1">
    <citation type="submission" date="2020-12" db="EMBL/GenBank/DDBJ databases">
        <authorList>
            <person name="Mcmullen J.G."/>
        </authorList>
    </citation>
    <scope>NUCLEOTIDE SEQUENCE</scope>
    <source>
        <strain evidence="1">Dm-2019-70</strain>
    </source>
</reference>
<evidence type="ECO:0000313" key="2">
    <source>
        <dbReference type="Proteomes" id="UP000676478"/>
    </source>
</evidence>
<evidence type="ECO:0000313" key="1">
    <source>
        <dbReference type="EMBL" id="MBS1011522.1"/>
    </source>
</evidence>
<dbReference type="Proteomes" id="UP000676478">
    <property type="component" value="Unassembled WGS sequence"/>
</dbReference>
<dbReference type="AlphaFoldDB" id="A0AA41ERG2"/>
<accession>A0AA41ERG2</accession>
<dbReference type="EMBL" id="JAERKF010000017">
    <property type="protein sequence ID" value="MBS1011522.1"/>
    <property type="molecule type" value="Genomic_DNA"/>
</dbReference>
<sequence>MRLARQSRTTIYAKKMVTTKDDEGNVIKGWGDPIPMTVDVQPAGGQVNASIYGKELAYVKSIMYQGTDIQEGRDEDTGLFLYASTDAEPDYEIESISTYHDHITILAKKVRIDD</sequence>
<comment type="caution">
    <text evidence="1">The sequence shown here is derived from an EMBL/GenBank/DDBJ whole genome shotgun (WGS) entry which is preliminary data.</text>
</comment>
<protein>
    <submittedName>
        <fullName evidence="1">Uncharacterized protein</fullName>
    </submittedName>
</protein>
<reference evidence="1" key="2">
    <citation type="submission" date="2022-09" db="EMBL/GenBank/DDBJ databases">
        <title>Genome-inferred correspondence between phylogeny and metabolic traits in the wild Drosophila gut microbiome.</title>
        <authorList>
            <person name="Bueno E."/>
            <person name="Blow F."/>
            <person name="Douglas A.E."/>
        </authorList>
    </citation>
    <scope>NUCLEOTIDE SEQUENCE</scope>
    <source>
        <strain evidence="1">Dm-2019-70</strain>
    </source>
</reference>
<name>A0AA41ERG2_LEVBR</name>
<dbReference type="RefSeq" id="WP_211756775.1">
    <property type="nucleotide sequence ID" value="NZ_JAERKF010000017.1"/>
</dbReference>
<gene>
    <name evidence="1" type="ORF">JK167_11890</name>
</gene>
<proteinExistence type="predicted"/>
<organism evidence="1 2">
    <name type="scientific">Levilactobacillus brevis</name>
    <name type="common">Lactobacillus brevis</name>
    <dbReference type="NCBI Taxonomy" id="1580"/>
    <lineage>
        <taxon>Bacteria</taxon>
        <taxon>Bacillati</taxon>
        <taxon>Bacillota</taxon>
        <taxon>Bacilli</taxon>
        <taxon>Lactobacillales</taxon>
        <taxon>Lactobacillaceae</taxon>
        <taxon>Levilactobacillus</taxon>
    </lineage>
</organism>